<protein>
    <submittedName>
        <fullName evidence="2">Secreted protein</fullName>
    </submittedName>
</protein>
<organism evidence="1 2">
    <name type="scientific">Caenorhabditis tropicalis</name>
    <dbReference type="NCBI Taxonomy" id="1561998"/>
    <lineage>
        <taxon>Eukaryota</taxon>
        <taxon>Metazoa</taxon>
        <taxon>Ecdysozoa</taxon>
        <taxon>Nematoda</taxon>
        <taxon>Chromadorea</taxon>
        <taxon>Rhabditida</taxon>
        <taxon>Rhabditina</taxon>
        <taxon>Rhabditomorpha</taxon>
        <taxon>Rhabditoidea</taxon>
        <taxon>Rhabditidae</taxon>
        <taxon>Peloderinae</taxon>
        <taxon>Caenorhabditis</taxon>
    </lineage>
</organism>
<keyword evidence="1" id="KW-1185">Reference proteome</keyword>
<dbReference type="WBParaSite" id="Csp11.Scaffold626.g6600.t1">
    <property type="protein sequence ID" value="Csp11.Scaffold626.g6600.t1"/>
    <property type="gene ID" value="Csp11.Scaffold626.g6600"/>
</dbReference>
<dbReference type="Proteomes" id="UP000095282">
    <property type="component" value="Unplaced"/>
</dbReference>
<name>A0A1I7TJR5_9PELO</name>
<evidence type="ECO:0000313" key="1">
    <source>
        <dbReference type="Proteomes" id="UP000095282"/>
    </source>
</evidence>
<dbReference type="AlphaFoldDB" id="A0A1I7TJR5"/>
<sequence length="87" mass="10040">MLCVTRPVPFGPRFQHALFLSIARGFLYSKNRRAMAIRHNRHSREEPSLKGIPDVGMKRVAVTQEEEEGRKTNESRKYFMVSAMCVS</sequence>
<evidence type="ECO:0000313" key="2">
    <source>
        <dbReference type="WBParaSite" id="Csp11.Scaffold626.g6600.t1"/>
    </source>
</evidence>
<reference evidence="2" key="1">
    <citation type="submission" date="2016-11" db="UniProtKB">
        <authorList>
            <consortium name="WormBaseParasite"/>
        </authorList>
    </citation>
    <scope>IDENTIFICATION</scope>
</reference>
<proteinExistence type="predicted"/>
<accession>A0A1I7TJR5</accession>